<protein>
    <submittedName>
        <fullName evidence="1">Uncharacterized protein</fullName>
    </submittedName>
</protein>
<dbReference type="EMBL" id="VDMD01000014">
    <property type="protein sequence ID" value="TRM62077.1"/>
    <property type="molecule type" value="Genomic_DNA"/>
</dbReference>
<sequence length="162" mass="17600">MSPSTASFIRLWCDLDSLAHAPRMLALPTEVSLLSHRHVLRCLYVTGTVHEALLLTSASAPTLGIIVSLLSPPSRRHRHRHRVATVTAIVSPSSPHINFANTHPPSPMTPSTAEYGPIELLKASPGVSSPARLWHTTRASFIRPAPLCYTTGASLLYDPRLC</sequence>
<keyword evidence="2" id="KW-1185">Reference proteome</keyword>
<comment type="caution">
    <text evidence="1">The sequence shown here is derived from an EMBL/GenBank/DDBJ whole genome shotgun (WGS) entry which is preliminary data.</text>
</comment>
<accession>A0A550CBB4</accession>
<organism evidence="1 2">
    <name type="scientific">Schizophyllum amplum</name>
    <dbReference type="NCBI Taxonomy" id="97359"/>
    <lineage>
        <taxon>Eukaryota</taxon>
        <taxon>Fungi</taxon>
        <taxon>Dikarya</taxon>
        <taxon>Basidiomycota</taxon>
        <taxon>Agaricomycotina</taxon>
        <taxon>Agaricomycetes</taxon>
        <taxon>Agaricomycetidae</taxon>
        <taxon>Agaricales</taxon>
        <taxon>Schizophyllaceae</taxon>
        <taxon>Schizophyllum</taxon>
    </lineage>
</organism>
<reference evidence="1 2" key="1">
    <citation type="journal article" date="2019" name="New Phytol.">
        <title>Comparative genomics reveals unique wood-decay strategies and fruiting body development in the Schizophyllaceae.</title>
        <authorList>
            <person name="Almasi E."/>
            <person name="Sahu N."/>
            <person name="Krizsan K."/>
            <person name="Balint B."/>
            <person name="Kovacs G.M."/>
            <person name="Kiss B."/>
            <person name="Cseklye J."/>
            <person name="Drula E."/>
            <person name="Henrissat B."/>
            <person name="Nagy I."/>
            <person name="Chovatia M."/>
            <person name="Adam C."/>
            <person name="LaButti K."/>
            <person name="Lipzen A."/>
            <person name="Riley R."/>
            <person name="Grigoriev I.V."/>
            <person name="Nagy L.G."/>
        </authorList>
    </citation>
    <scope>NUCLEOTIDE SEQUENCE [LARGE SCALE GENOMIC DNA]</scope>
    <source>
        <strain evidence="1 2">NL-1724</strain>
    </source>
</reference>
<dbReference type="AlphaFoldDB" id="A0A550CBB4"/>
<gene>
    <name evidence="1" type="ORF">BD626DRAFT_570297</name>
</gene>
<name>A0A550CBB4_9AGAR</name>
<dbReference type="Proteomes" id="UP000320762">
    <property type="component" value="Unassembled WGS sequence"/>
</dbReference>
<evidence type="ECO:0000313" key="1">
    <source>
        <dbReference type="EMBL" id="TRM62077.1"/>
    </source>
</evidence>
<evidence type="ECO:0000313" key="2">
    <source>
        <dbReference type="Proteomes" id="UP000320762"/>
    </source>
</evidence>
<proteinExistence type="predicted"/>